<protein>
    <submittedName>
        <fullName evidence="3">Kinase-like protein</fullName>
    </submittedName>
</protein>
<keyword evidence="3" id="KW-0418">Kinase</keyword>
<name>A0A8H4B5K9_GIGMA</name>
<proteinExistence type="predicted"/>
<evidence type="ECO:0000259" key="2">
    <source>
        <dbReference type="PROSITE" id="PS50011"/>
    </source>
</evidence>
<reference evidence="3 4" key="1">
    <citation type="journal article" date="2019" name="Environ. Microbiol.">
        <title>At the nexus of three kingdoms: the genome of the mycorrhizal fungus Gigaspora margarita provides insights into plant, endobacterial and fungal interactions.</title>
        <authorList>
            <person name="Venice F."/>
            <person name="Ghignone S."/>
            <person name="Salvioli di Fossalunga A."/>
            <person name="Amselem J."/>
            <person name="Novero M."/>
            <person name="Xianan X."/>
            <person name="Sedzielewska Toro K."/>
            <person name="Morin E."/>
            <person name="Lipzen A."/>
            <person name="Grigoriev I.V."/>
            <person name="Henrissat B."/>
            <person name="Martin F.M."/>
            <person name="Bonfante P."/>
        </authorList>
    </citation>
    <scope>NUCLEOTIDE SEQUENCE [LARGE SCALE GENOMIC DNA]</scope>
    <source>
        <strain evidence="3 4">BEG34</strain>
    </source>
</reference>
<gene>
    <name evidence="3" type="ORF">F8M41_019369</name>
</gene>
<dbReference type="SUPFAM" id="SSF56112">
    <property type="entry name" value="Protein kinase-like (PK-like)"/>
    <property type="match status" value="3"/>
</dbReference>
<keyword evidence="1" id="KW-0547">Nucleotide-binding</keyword>
<evidence type="ECO:0000313" key="4">
    <source>
        <dbReference type="Proteomes" id="UP000439903"/>
    </source>
</evidence>
<dbReference type="InterPro" id="IPR001245">
    <property type="entry name" value="Ser-Thr/Tyr_kinase_cat_dom"/>
</dbReference>
<feature type="domain" description="Protein kinase" evidence="2">
    <location>
        <begin position="1"/>
        <end position="378"/>
    </location>
</feature>
<evidence type="ECO:0000313" key="3">
    <source>
        <dbReference type="EMBL" id="KAF0561748.1"/>
    </source>
</evidence>
<dbReference type="OrthoDB" id="4062651at2759"/>
<dbReference type="InterPro" id="IPR017441">
    <property type="entry name" value="Protein_kinase_ATP_BS"/>
</dbReference>
<comment type="caution">
    <text evidence="3">The sequence shown here is derived from an EMBL/GenBank/DDBJ whole genome shotgun (WGS) entry which is preliminary data.</text>
</comment>
<sequence length="616" mass="71504">MSYEDLFEKIDFGQKFEYASFENKAEISKGRFGTISLDNLIRKVKYTTGVNHDNIIQFLGITQDSEARTYYMVLHYANSGNLQCYLKDHFSTLDWSTKIKMAKEISSGIKCLHSENIAHRNLHNKNILVHDDIYSLGVIFWELSSGVPPFRALKLEHVIEGDRETPIDGTPVGFKDLYCAAWDGIPGHDNERIFYDFVREVKYNKVCHDNIIEFFGITQDPESKTFYIVLQYANGGDLQCYLNDHFSNLDWLIKIRMAKEISNGISYLHSTNIVHRNLKQQFCKKILLKSFNPRTYEWNKHSDIYSLGVLFWELSSGLPPFRALKKRHVINGSREIPIEGTPVDFRNLYCDAWNGKPDSRPDIEKICKKLKNMQLELFCKNFSNFKYSFSEKPKKIGEGGFGVIHKAYLEEMKQIVALKTLDHDDEEAFIREVKYTSKVNHDNIIKFFGIIHDPKTETYYMILQYAYFGDLEYYLNAHSSNLDWSTRIRMAKEISNGINCLHEANIVHRDLGRMVITDFGLSKSLDDGTESISSGVFGRPAYCDPNYLLEPFKYKWNKHFDVYSIGFIFWELSSGVSPFKQYENSPTTITNHLRRGQRERPIEGTPIDFQNLYAAA</sequence>
<dbReference type="Pfam" id="PF07714">
    <property type="entry name" value="PK_Tyr_Ser-Thr"/>
    <property type="match status" value="4"/>
</dbReference>
<keyword evidence="1" id="KW-0067">ATP-binding</keyword>
<dbReference type="InterPro" id="IPR011009">
    <property type="entry name" value="Kinase-like_dom_sf"/>
</dbReference>
<dbReference type="PROSITE" id="PS00107">
    <property type="entry name" value="PROTEIN_KINASE_ATP"/>
    <property type="match status" value="1"/>
</dbReference>
<feature type="binding site" evidence="1">
    <location>
        <position position="419"/>
    </location>
    <ligand>
        <name>ATP</name>
        <dbReference type="ChEBI" id="CHEBI:30616"/>
    </ligand>
</feature>
<dbReference type="AlphaFoldDB" id="A0A8H4B5K9"/>
<dbReference type="EMBL" id="WTPW01000006">
    <property type="protein sequence ID" value="KAF0561748.1"/>
    <property type="molecule type" value="Genomic_DNA"/>
</dbReference>
<dbReference type="InterPro" id="IPR000719">
    <property type="entry name" value="Prot_kinase_dom"/>
</dbReference>
<dbReference type="InterPro" id="IPR051681">
    <property type="entry name" value="Ser/Thr_Kinases-Pseudokinases"/>
</dbReference>
<accession>A0A8H4B5K9</accession>
<dbReference type="Proteomes" id="UP000439903">
    <property type="component" value="Unassembled WGS sequence"/>
</dbReference>
<dbReference type="PROSITE" id="PS50011">
    <property type="entry name" value="PROTEIN_KINASE_DOM"/>
    <property type="match status" value="2"/>
</dbReference>
<evidence type="ECO:0000256" key="1">
    <source>
        <dbReference type="PROSITE-ProRule" id="PRU10141"/>
    </source>
</evidence>
<feature type="domain" description="Protein kinase" evidence="2">
    <location>
        <begin position="390"/>
        <end position="616"/>
    </location>
</feature>
<organism evidence="3 4">
    <name type="scientific">Gigaspora margarita</name>
    <dbReference type="NCBI Taxonomy" id="4874"/>
    <lineage>
        <taxon>Eukaryota</taxon>
        <taxon>Fungi</taxon>
        <taxon>Fungi incertae sedis</taxon>
        <taxon>Mucoromycota</taxon>
        <taxon>Glomeromycotina</taxon>
        <taxon>Glomeromycetes</taxon>
        <taxon>Diversisporales</taxon>
        <taxon>Gigasporaceae</taxon>
        <taxon>Gigaspora</taxon>
    </lineage>
</organism>
<dbReference type="GO" id="GO:0004674">
    <property type="term" value="F:protein serine/threonine kinase activity"/>
    <property type="evidence" value="ECO:0007669"/>
    <property type="project" value="TreeGrafter"/>
</dbReference>
<dbReference type="GO" id="GO:0005524">
    <property type="term" value="F:ATP binding"/>
    <property type="evidence" value="ECO:0007669"/>
    <property type="project" value="UniProtKB-UniRule"/>
</dbReference>
<dbReference type="PANTHER" id="PTHR44329">
    <property type="entry name" value="SERINE/THREONINE-PROTEIN KINASE TNNI3K-RELATED"/>
    <property type="match status" value="1"/>
</dbReference>
<keyword evidence="4" id="KW-1185">Reference proteome</keyword>
<dbReference type="Gene3D" id="1.10.510.10">
    <property type="entry name" value="Transferase(Phosphotransferase) domain 1"/>
    <property type="match status" value="5"/>
</dbReference>
<keyword evidence="3" id="KW-0808">Transferase</keyword>